<sequence length="51" mass="5810">SMLLTIFMAVAGFTMYQKAKKGLGRDDDLYHAKQMLFFAWFITVLVGHAIL</sequence>
<comment type="caution">
    <text evidence="1">The sequence shown here is derived from an EMBL/GenBank/DDBJ whole genome shotgun (WGS) entry which is preliminary data.</text>
</comment>
<accession>A0A0F3H1D7</accession>
<dbReference type="AlphaFoldDB" id="A0A0F3H1D7"/>
<reference evidence="1 2" key="1">
    <citation type="submission" date="2015-02" db="EMBL/GenBank/DDBJ databases">
        <title>Single-cell genomics of uncultivated deep-branching MTB reveals a conserved set of magnetosome genes.</title>
        <authorList>
            <person name="Kolinko S."/>
            <person name="Richter M."/>
            <person name="Glockner F.O."/>
            <person name="Brachmann A."/>
            <person name="Schuler D."/>
        </authorList>
    </citation>
    <scope>NUCLEOTIDE SEQUENCE [LARGE SCALE GENOMIC DNA]</scope>
    <source>
        <strain evidence="1">TM-1</strain>
    </source>
</reference>
<name>A0A0F3H1D7_9BACT</name>
<protein>
    <submittedName>
        <fullName evidence="1">Uncharacterized protein</fullName>
    </submittedName>
</protein>
<evidence type="ECO:0000313" key="2">
    <source>
        <dbReference type="Proteomes" id="UP000033423"/>
    </source>
</evidence>
<evidence type="ECO:0000313" key="1">
    <source>
        <dbReference type="EMBL" id="KJU86753.1"/>
    </source>
</evidence>
<proteinExistence type="predicted"/>
<keyword evidence="2" id="KW-1185">Reference proteome</keyword>
<dbReference type="Proteomes" id="UP000033423">
    <property type="component" value="Unassembled WGS sequence"/>
</dbReference>
<organism evidence="1 2">
    <name type="scientific">Candidatus Magnetobacterium bavaricum</name>
    <dbReference type="NCBI Taxonomy" id="29290"/>
    <lineage>
        <taxon>Bacteria</taxon>
        <taxon>Pseudomonadati</taxon>
        <taxon>Nitrospirota</taxon>
        <taxon>Thermodesulfovibrionia</taxon>
        <taxon>Thermodesulfovibrionales</taxon>
        <taxon>Candidatus Magnetobacteriaceae</taxon>
        <taxon>Candidatus Magnetobacterium</taxon>
    </lineage>
</organism>
<gene>
    <name evidence="1" type="ORF">MBAV_001054</name>
</gene>
<dbReference type="EMBL" id="LACI01000469">
    <property type="protein sequence ID" value="KJU86753.1"/>
    <property type="molecule type" value="Genomic_DNA"/>
</dbReference>
<feature type="non-terminal residue" evidence="1">
    <location>
        <position position="1"/>
    </location>
</feature>